<evidence type="ECO:0000313" key="2">
    <source>
        <dbReference type="Proteomes" id="UP001472677"/>
    </source>
</evidence>
<comment type="caution">
    <text evidence="1">The sequence shown here is derived from an EMBL/GenBank/DDBJ whole genome shotgun (WGS) entry which is preliminary data.</text>
</comment>
<dbReference type="Proteomes" id="UP001472677">
    <property type="component" value="Unassembled WGS sequence"/>
</dbReference>
<reference evidence="1 2" key="1">
    <citation type="journal article" date="2024" name="G3 (Bethesda)">
        <title>Genome assembly of Hibiscus sabdariffa L. provides insights into metabolisms of medicinal natural products.</title>
        <authorList>
            <person name="Kim T."/>
        </authorList>
    </citation>
    <scope>NUCLEOTIDE SEQUENCE [LARGE SCALE GENOMIC DNA]</scope>
    <source>
        <strain evidence="1">TK-2024</strain>
        <tissue evidence="1">Old leaves</tissue>
    </source>
</reference>
<organism evidence="1 2">
    <name type="scientific">Hibiscus sabdariffa</name>
    <name type="common">roselle</name>
    <dbReference type="NCBI Taxonomy" id="183260"/>
    <lineage>
        <taxon>Eukaryota</taxon>
        <taxon>Viridiplantae</taxon>
        <taxon>Streptophyta</taxon>
        <taxon>Embryophyta</taxon>
        <taxon>Tracheophyta</taxon>
        <taxon>Spermatophyta</taxon>
        <taxon>Magnoliopsida</taxon>
        <taxon>eudicotyledons</taxon>
        <taxon>Gunneridae</taxon>
        <taxon>Pentapetalae</taxon>
        <taxon>rosids</taxon>
        <taxon>malvids</taxon>
        <taxon>Malvales</taxon>
        <taxon>Malvaceae</taxon>
        <taxon>Malvoideae</taxon>
        <taxon>Hibiscus</taxon>
    </lineage>
</organism>
<sequence>MADDSGAWRWERFQHLLPIHLLVHIAVVKGPSRFILEDTMGWKDNRDFQFTIHSAYSPRDVPPYGPYDIV</sequence>
<gene>
    <name evidence="1" type="ORF">V6N12_042127</name>
</gene>
<protein>
    <submittedName>
        <fullName evidence="1">Uncharacterized protein</fullName>
    </submittedName>
</protein>
<proteinExistence type="predicted"/>
<keyword evidence="2" id="KW-1185">Reference proteome</keyword>
<accession>A0ABR2EDV7</accession>
<dbReference type="EMBL" id="JBBPBM010000015">
    <property type="protein sequence ID" value="KAK8558834.1"/>
    <property type="molecule type" value="Genomic_DNA"/>
</dbReference>
<name>A0ABR2EDV7_9ROSI</name>
<evidence type="ECO:0000313" key="1">
    <source>
        <dbReference type="EMBL" id="KAK8558834.1"/>
    </source>
</evidence>